<proteinExistence type="predicted"/>
<dbReference type="EMBL" id="CM047907">
    <property type="protein sequence ID" value="KAJ0084303.1"/>
    <property type="molecule type" value="Genomic_DNA"/>
</dbReference>
<keyword evidence="2" id="KW-1185">Reference proteome</keyword>
<comment type="caution">
    <text evidence="1">The sequence shown here is derived from an EMBL/GenBank/DDBJ whole genome shotgun (WGS) entry which is preliminary data.</text>
</comment>
<evidence type="ECO:0000313" key="2">
    <source>
        <dbReference type="Proteomes" id="UP001164250"/>
    </source>
</evidence>
<evidence type="ECO:0000313" key="1">
    <source>
        <dbReference type="EMBL" id="KAJ0084303.1"/>
    </source>
</evidence>
<sequence>MKTRNLVLLMLCVTVIAPIVLYTDRFSASFKASSSRNQFLEDLSAFTVGGDASHLNLLPQPKLNNSLLEMFRNEYIGTAPYISCTPSLHHHRLCPRDQFLILSSDGLYQYLTNQEVVSNVESFMEKFPDGDPAQHLIEELLFHAADKAGKMFFLLCLFL</sequence>
<protein>
    <submittedName>
        <fullName evidence="1">Uncharacterized protein</fullName>
    </submittedName>
</protein>
<name>A0ACC1AAN5_9ROSI</name>
<organism evidence="1 2">
    <name type="scientific">Pistacia atlantica</name>
    <dbReference type="NCBI Taxonomy" id="434234"/>
    <lineage>
        <taxon>Eukaryota</taxon>
        <taxon>Viridiplantae</taxon>
        <taxon>Streptophyta</taxon>
        <taxon>Embryophyta</taxon>
        <taxon>Tracheophyta</taxon>
        <taxon>Spermatophyta</taxon>
        <taxon>Magnoliopsida</taxon>
        <taxon>eudicotyledons</taxon>
        <taxon>Gunneridae</taxon>
        <taxon>Pentapetalae</taxon>
        <taxon>rosids</taxon>
        <taxon>malvids</taxon>
        <taxon>Sapindales</taxon>
        <taxon>Anacardiaceae</taxon>
        <taxon>Pistacia</taxon>
    </lineage>
</organism>
<reference evidence="2" key="1">
    <citation type="journal article" date="2023" name="G3 (Bethesda)">
        <title>Genome assembly and association tests identify interacting loci associated with vigor, precocity, and sex in interspecific pistachio rootstocks.</title>
        <authorList>
            <person name="Palmer W."/>
            <person name="Jacygrad E."/>
            <person name="Sagayaradj S."/>
            <person name="Cavanaugh K."/>
            <person name="Han R."/>
            <person name="Bertier L."/>
            <person name="Beede B."/>
            <person name="Kafkas S."/>
            <person name="Golino D."/>
            <person name="Preece J."/>
            <person name="Michelmore R."/>
        </authorList>
    </citation>
    <scope>NUCLEOTIDE SEQUENCE [LARGE SCALE GENOMIC DNA]</scope>
</reference>
<dbReference type="Proteomes" id="UP001164250">
    <property type="component" value="Chromosome 11"/>
</dbReference>
<gene>
    <name evidence="1" type="ORF">Patl1_30371</name>
</gene>
<accession>A0ACC1AAN5</accession>